<dbReference type="Proteomes" id="UP000826709">
    <property type="component" value="Chromosome"/>
</dbReference>
<feature type="domain" description="TIR" evidence="1">
    <location>
        <begin position="231"/>
        <end position="350"/>
    </location>
</feature>
<dbReference type="SUPFAM" id="SSF52200">
    <property type="entry name" value="Toll/Interleukin receptor TIR domain"/>
    <property type="match status" value="1"/>
</dbReference>
<dbReference type="Gene3D" id="3.40.50.10140">
    <property type="entry name" value="Toll/interleukin-1 receptor homology (TIR) domain"/>
    <property type="match status" value="1"/>
</dbReference>
<reference evidence="2" key="2">
    <citation type="submission" date="2019-03" db="EMBL/GenBank/DDBJ databases">
        <authorList>
            <person name="Chen S.-C."/>
            <person name="Wu S.-Y."/>
            <person name="Lai M.-C."/>
        </authorList>
    </citation>
    <scope>NUCLEOTIDE SEQUENCE</scope>
    <source>
        <strain evidence="2">ML15</strain>
    </source>
</reference>
<dbReference type="AlphaFoldDB" id="A0A8G1A008"/>
<keyword evidence="2" id="KW-0675">Receptor</keyword>
<gene>
    <name evidence="2" type="ORF">E2N92_00805</name>
</gene>
<proteinExistence type="predicted"/>
<sequence>MIYPGKMAHYIDLRWSQLFKYQDKYTVPSRACLEDCGEQKLHDHSFWACKNMFRYIHCRYIATLLHNIQAGEYMGYYSQEKKSIEVPAPAGYVFEILLEVLKTMDGITIEKSLGEEGLIQASRGINFCTWGEQILITATPTTPDCCQVTITSTAKAPPIDVGYAFDLFGKNKANIEEILSSTRRILEARPYFVPDATMIETASAQSERITALKEAGHQRGIVEGGADYPPVYICYVPEDNDTAEGLCATLESRGIPCWISPRDVAAMQGVRNPESAGLDTCDRMVLVFSSHANRSEEVTEQLSRAVARGIEVIFFRTEEVEMAREIRCLIGEPTWINAVTSDSDEGYSRLISRIGP</sequence>
<organism evidence="2 3">
    <name type="scientific">Methanofollis formosanus</name>
    <dbReference type="NCBI Taxonomy" id="299308"/>
    <lineage>
        <taxon>Archaea</taxon>
        <taxon>Methanobacteriati</taxon>
        <taxon>Methanobacteriota</taxon>
        <taxon>Stenosarchaea group</taxon>
        <taxon>Methanomicrobia</taxon>
        <taxon>Methanomicrobiales</taxon>
        <taxon>Methanomicrobiaceae</taxon>
        <taxon>Methanofollis</taxon>
    </lineage>
</organism>
<reference evidence="2" key="1">
    <citation type="journal article" date="2005" name="Int. J. Syst. Evol. Microbiol.">
        <title>Methanofollis formosanus sp. nov., isolated from a fish pond.</title>
        <authorList>
            <person name="Wu S.Y."/>
            <person name="Chen S.C."/>
            <person name="Lai M.C."/>
        </authorList>
    </citation>
    <scope>NUCLEOTIDE SEQUENCE</scope>
    <source>
        <strain evidence="2">ML15</strain>
    </source>
</reference>
<dbReference type="InterPro" id="IPR035897">
    <property type="entry name" value="Toll_tir_struct_dom_sf"/>
</dbReference>
<evidence type="ECO:0000313" key="3">
    <source>
        <dbReference type="Proteomes" id="UP000826709"/>
    </source>
</evidence>
<dbReference type="Pfam" id="PF13676">
    <property type="entry name" value="TIR_2"/>
    <property type="match status" value="1"/>
</dbReference>
<protein>
    <submittedName>
        <fullName evidence="2">Toll/interleukin-1 receptor domain-containing protein</fullName>
    </submittedName>
</protein>
<name>A0A8G1A008_9EURY</name>
<dbReference type="GO" id="GO:0007165">
    <property type="term" value="P:signal transduction"/>
    <property type="evidence" value="ECO:0007669"/>
    <property type="project" value="InterPro"/>
</dbReference>
<dbReference type="InterPro" id="IPR000157">
    <property type="entry name" value="TIR_dom"/>
</dbReference>
<accession>A0A8G1A008</accession>
<dbReference type="EMBL" id="CP037968">
    <property type="protein sequence ID" value="QYZ78070.1"/>
    <property type="molecule type" value="Genomic_DNA"/>
</dbReference>
<keyword evidence="3" id="KW-1185">Reference proteome</keyword>
<dbReference type="KEGG" id="mfk:E2N92_00805"/>
<evidence type="ECO:0000313" key="2">
    <source>
        <dbReference type="EMBL" id="QYZ78070.1"/>
    </source>
</evidence>
<evidence type="ECO:0000259" key="1">
    <source>
        <dbReference type="Pfam" id="PF13676"/>
    </source>
</evidence>